<keyword evidence="3" id="KW-1185">Reference proteome</keyword>
<feature type="compositionally biased region" description="Polar residues" evidence="1">
    <location>
        <begin position="32"/>
        <end position="46"/>
    </location>
</feature>
<dbReference type="Proteomes" id="UP000481861">
    <property type="component" value="Unassembled WGS sequence"/>
</dbReference>
<accession>A0A7C8M266</accession>
<feature type="region of interest" description="Disordered" evidence="1">
    <location>
        <begin position="1"/>
        <end position="93"/>
    </location>
</feature>
<dbReference type="AlphaFoldDB" id="A0A7C8M266"/>
<dbReference type="EMBL" id="JAADJZ010000031">
    <property type="protein sequence ID" value="KAF2865719.1"/>
    <property type="molecule type" value="Genomic_DNA"/>
</dbReference>
<evidence type="ECO:0000313" key="2">
    <source>
        <dbReference type="EMBL" id="KAF2865719.1"/>
    </source>
</evidence>
<sequence>MPLRLPTRTLLAFKPTPPTTTTRATFPLPTRSMASTTDKSHATGSSVVPDKAQEKLPKGVETSVPNAVHDTGDQRWKTHAKDGGEDSIVPKPVQKVVPEAVERALPNSIHNTGDSKK</sequence>
<organism evidence="2 3">
    <name type="scientific">Massariosphaeria phaeospora</name>
    <dbReference type="NCBI Taxonomy" id="100035"/>
    <lineage>
        <taxon>Eukaryota</taxon>
        <taxon>Fungi</taxon>
        <taxon>Dikarya</taxon>
        <taxon>Ascomycota</taxon>
        <taxon>Pezizomycotina</taxon>
        <taxon>Dothideomycetes</taxon>
        <taxon>Pleosporomycetidae</taxon>
        <taxon>Pleosporales</taxon>
        <taxon>Pleosporales incertae sedis</taxon>
        <taxon>Massariosphaeria</taxon>
    </lineage>
</organism>
<gene>
    <name evidence="2" type="ORF">BDV95DRAFT_585743</name>
</gene>
<feature type="compositionally biased region" description="Low complexity" evidence="1">
    <location>
        <begin position="9"/>
        <end position="31"/>
    </location>
</feature>
<evidence type="ECO:0000256" key="1">
    <source>
        <dbReference type="SAM" id="MobiDB-lite"/>
    </source>
</evidence>
<reference evidence="2 3" key="1">
    <citation type="submission" date="2020-01" db="EMBL/GenBank/DDBJ databases">
        <authorList>
            <consortium name="DOE Joint Genome Institute"/>
            <person name="Haridas S."/>
            <person name="Albert R."/>
            <person name="Binder M."/>
            <person name="Bloem J."/>
            <person name="Labutti K."/>
            <person name="Salamov A."/>
            <person name="Andreopoulos B."/>
            <person name="Baker S.E."/>
            <person name="Barry K."/>
            <person name="Bills G."/>
            <person name="Bluhm B.H."/>
            <person name="Cannon C."/>
            <person name="Castanera R."/>
            <person name="Culley D.E."/>
            <person name="Daum C."/>
            <person name="Ezra D."/>
            <person name="Gonzalez J.B."/>
            <person name="Henrissat B."/>
            <person name="Kuo A."/>
            <person name="Liang C."/>
            <person name="Lipzen A."/>
            <person name="Lutzoni F."/>
            <person name="Magnuson J."/>
            <person name="Mondo S."/>
            <person name="Nolan M."/>
            <person name="Ohm R."/>
            <person name="Pangilinan J."/>
            <person name="Park H.-J.H."/>
            <person name="Ramirez L."/>
            <person name="Alfaro M."/>
            <person name="Sun H."/>
            <person name="Tritt A."/>
            <person name="Yoshinaga Y."/>
            <person name="Zwiers L.-H.L."/>
            <person name="Turgeon B.G."/>
            <person name="Goodwin S.B."/>
            <person name="Spatafora J.W."/>
            <person name="Crous P.W."/>
            <person name="Grigoriev I.V."/>
        </authorList>
    </citation>
    <scope>NUCLEOTIDE SEQUENCE [LARGE SCALE GENOMIC DNA]</scope>
    <source>
        <strain evidence="2 3">CBS 611.86</strain>
    </source>
</reference>
<dbReference type="OrthoDB" id="2559882at2759"/>
<proteinExistence type="predicted"/>
<protein>
    <submittedName>
        <fullName evidence="2">Uncharacterized protein</fullName>
    </submittedName>
</protein>
<name>A0A7C8M266_9PLEO</name>
<evidence type="ECO:0000313" key="3">
    <source>
        <dbReference type="Proteomes" id="UP000481861"/>
    </source>
</evidence>
<comment type="caution">
    <text evidence="2">The sequence shown here is derived from an EMBL/GenBank/DDBJ whole genome shotgun (WGS) entry which is preliminary data.</text>
</comment>
<feature type="compositionally biased region" description="Basic and acidic residues" evidence="1">
    <location>
        <begin position="70"/>
        <end position="84"/>
    </location>
</feature>